<dbReference type="InterPro" id="IPR046462">
    <property type="entry name" value="TerL_nuclease"/>
</dbReference>
<organism evidence="3 4">
    <name type="scientific">Neiella litorisoli</name>
    <dbReference type="NCBI Taxonomy" id="2771431"/>
    <lineage>
        <taxon>Bacteria</taxon>
        <taxon>Pseudomonadati</taxon>
        <taxon>Pseudomonadota</taxon>
        <taxon>Gammaproteobacteria</taxon>
        <taxon>Alteromonadales</taxon>
        <taxon>Echinimonadaceae</taxon>
        <taxon>Neiella</taxon>
    </lineage>
</organism>
<evidence type="ECO:0000313" key="3">
    <source>
        <dbReference type="EMBL" id="MBD1388437.1"/>
    </source>
</evidence>
<dbReference type="RefSeq" id="WP_191143543.1">
    <property type="nucleotide sequence ID" value="NZ_JACXAF010000003.1"/>
</dbReference>
<name>A0A8J6QH81_9GAMM</name>
<accession>A0A8J6QH81</accession>
<keyword evidence="4" id="KW-1185">Reference proteome</keyword>
<dbReference type="AlphaFoldDB" id="A0A8J6QH81"/>
<evidence type="ECO:0000259" key="2">
    <source>
        <dbReference type="Pfam" id="PF20441"/>
    </source>
</evidence>
<dbReference type="Gene3D" id="3.30.420.240">
    <property type="match status" value="1"/>
</dbReference>
<dbReference type="Proteomes" id="UP000638014">
    <property type="component" value="Unassembled WGS sequence"/>
</dbReference>
<evidence type="ECO:0000313" key="4">
    <source>
        <dbReference type="Proteomes" id="UP000638014"/>
    </source>
</evidence>
<comment type="caution">
    <text evidence="3">The sequence shown here is derived from an EMBL/GenBank/DDBJ whole genome shotgun (WGS) entry which is preliminary data.</text>
</comment>
<dbReference type="GO" id="GO:0004519">
    <property type="term" value="F:endonuclease activity"/>
    <property type="evidence" value="ECO:0007669"/>
    <property type="project" value="InterPro"/>
</dbReference>
<dbReference type="InterPro" id="IPR005021">
    <property type="entry name" value="Terminase_largesu-like"/>
</dbReference>
<dbReference type="Pfam" id="PF03354">
    <property type="entry name" value="TerL_ATPase"/>
    <property type="match status" value="1"/>
</dbReference>
<dbReference type="InterPro" id="IPR046461">
    <property type="entry name" value="TerL_ATPase"/>
</dbReference>
<dbReference type="InterPro" id="IPR027417">
    <property type="entry name" value="P-loop_NTPase"/>
</dbReference>
<dbReference type="Pfam" id="PF20441">
    <property type="entry name" value="TerL_nuclease"/>
    <property type="match status" value="1"/>
</dbReference>
<reference evidence="3" key="1">
    <citation type="submission" date="2020-09" db="EMBL/GenBank/DDBJ databases">
        <title>A novel bacterium of genus Neiella, isolated from South China Sea.</title>
        <authorList>
            <person name="Huang H."/>
            <person name="Mo K."/>
            <person name="Hu Y."/>
        </authorList>
    </citation>
    <scope>NUCLEOTIDE SEQUENCE</scope>
    <source>
        <strain evidence="3">HB171785</strain>
    </source>
</reference>
<dbReference type="EMBL" id="JACXAF010000003">
    <property type="protein sequence ID" value="MBD1388437.1"/>
    <property type="molecule type" value="Genomic_DNA"/>
</dbReference>
<dbReference type="Gene3D" id="3.40.50.300">
    <property type="entry name" value="P-loop containing nucleotide triphosphate hydrolases"/>
    <property type="match status" value="1"/>
</dbReference>
<dbReference type="PANTHER" id="PTHR41287">
    <property type="match status" value="1"/>
</dbReference>
<protein>
    <submittedName>
        <fullName evidence="3">Terminase large subunit</fullName>
    </submittedName>
</protein>
<dbReference type="PANTHER" id="PTHR41287:SF1">
    <property type="entry name" value="PROTEIN YMFN"/>
    <property type="match status" value="1"/>
</dbReference>
<evidence type="ECO:0000259" key="1">
    <source>
        <dbReference type="Pfam" id="PF03354"/>
    </source>
</evidence>
<feature type="domain" description="Terminase large subunit-like endonuclease" evidence="2">
    <location>
        <begin position="246"/>
        <end position="528"/>
    </location>
</feature>
<proteinExistence type="predicted"/>
<gene>
    <name evidence="3" type="ORF">IC617_03260</name>
</gene>
<sequence length="543" mass="60933">MKLYHQYAADVKAGAIPVCNAIQQAVDRWFADFERGDLLFDEQAADRTIKFAGLCRHVKGPLHGQPFKVEPWQAWILANIVGWKWADSGLRRFREVSIWVPRKNGKSFLASVIADYFLLADSSQHDIFSYASTSEQARIVFDAAKQMVGYSKPMKQRAQVYAHYIDDPKTNSRFKPMAFKSSSAEGLNPSVAIADEIHVHADGTMFDTMALGMGARPEALHLVISTAGSNMASFGYEYYQQCKAANADSTFTACYELDDPESADDETQWLKANPNLGVSVFVEELRDTMAKATSSPARYNEILVKRFNVWRNGDQEFVTHKQWQDCYDPECVEAWSDTLPTYIGVDLSNVSDITAVWLVQPTGATGEVRTKGFCYLPEAALERGRKNADFYNLMHRQNRLRVTKGTTVDYGQIERDILALCEQHNVISLAFDPWNASNMITRLEAQGIETEQVRQGFATQSPVTKSLQTAILQQAVKHDGNPLLTWAIGNCVLDTDAAANVKPTKAKSQNKIDPLAALLNAYRTWMLEQETATPEIHLVEMLW</sequence>
<feature type="domain" description="Terminase large subunit-like ATPase" evidence="1">
    <location>
        <begin position="71"/>
        <end position="243"/>
    </location>
</feature>